<dbReference type="SUPFAM" id="SSF51261">
    <property type="entry name" value="Duplicated hybrid motif"/>
    <property type="match status" value="2"/>
</dbReference>
<feature type="signal peptide" evidence="1">
    <location>
        <begin position="1"/>
        <end position="30"/>
    </location>
</feature>
<dbReference type="Gene3D" id="2.70.70.10">
    <property type="entry name" value="Glucose Permease (Domain IIA)"/>
    <property type="match status" value="1"/>
</dbReference>
<protein>
    <recommendedName>
        <fullName evidence="4">M23 family metallopeptidase</fullName>
    </recommendedName>
</protein>
<dbReference type="EMBL" id="CP045921">
    <property type="protein sequence ID" value="QHN42629.1"/>
    <property type="molecule type" value="Genomic_DNA"/>
</dbReference>
<dbReference type="KEGG" id="mama:GII36_02035"/>
<keyword evidence="1" id="KW-0732">Signal</keyword>
<organism evidence="2 3">
    <name type="scientific">Candidatus Mycosynbacter amalyticus</name>
    <dbReference type="NCBI Taxonomy" id="2665156"/>
    <lineage>
        <taxon>Bacteria</taxon>
        <taxon>Candidatus Saccharimonadota</taxon>
        <taxon>Candidatus Saccharimonadota incertae sedis</taxon>
        <taxon>Candidatus Mycosynbacter</taxon>
    </lineage>
</organism>
<evidence type="ECO:0000256" key="1">
    <source>
        <dbReference type="SAM" id="SignalP"/>
    </source>
</evidence>
<dbReference type="InterPro" id="IPR011055">
    <property type="entry name" value="Dup_hybrid_motif"/>
</dbReference>
<dbReference type="AlphaFoldDB" id="A0A857MMX3"/>
<evidence type="ECO:0008006" key="4">
    <source>
        <dbReference type="Google" id="ProtNLM"/>
    </source>
</evidence>
<evidence type="ECO:0000313" key="3">
    <source>
        <dbReference type="Proteomes" id="UP001059824"/>
    </source>
</evidence>
<dbReference type="RefSeq" id="WP_260764069.1">
    <property type="nucleotide sequence ID" value="NZ_CP045921.1"/>
</dbReference>
<name>A0A857MMX3_9BACT</name>
<dbReference type="CDD" id="cd12797">
    <property type="entry name" value="M23_peptidase"/>
    <property type="match status" value="1"/>
</dbReference>
<dbReference type="Proteomes" id="UP001059824">
    <property type="component" value="Chromosome"/>
</dbReference>
<sequence length="340" mass="37034">MRNTAKSSIVFLAVLAMAVLGVMTPGTASADTWNPPRPAGIVPVDQPFLKLPFKRAFGQRLTVTQGWNEEATEETVIGPGVHAAIDFEGYPYGAPIVAAADGWAYYTYQRLIELVNYKDPITGRQINYIDEGAGLFVEVVHDKLATGVPGNPHWVTQYIHLDRVAAGIPYVTSTPSGTVTVGNQTITNYSPDGILRPQSELIRVGKRVRQGQVIGYMGDTGIGANWYDNWNPVLRTVLPRNRLVTPPWDPQGAYKVVSPTWATQLHFNLYAGRGADGKQGQQNRLDTFDLYAASDLGILPDHTYANPYTNNVKGGKPYAGPADSKTAFIRDSQGNLVFAG</sequence>
<reference evidence="2" key="1">
    <citation type="journal article" date="2021" name="Nat. Microbiol.">
        <title>Cocultivation of an ultrasmall environmental parasitic bacterium with lytic ability against bacteria associated with wastewater foams.</title>
        <authorList>
            <person name="Batinovic S."/>
            <person name="Rose J.J.A."/>
            <person name="Ratcliffe J."/>
            <person name="Seviour R.J."/>
            <person name="Petrovski S."/>
        </authorList>
    </citation>
    <scope>NUCLEOTIDE SEQUENCE</scope>
    <source>
        <strain evidence="2">JR1</strain>
    </source>
</reference>
<accession>A0A857MMX3</accession>
<evidence type="ECO:0000313" key="2">
    <source>
        <dbReference type="EMBL" id="QHN42629.1"/>
    </source>
</evidence>
<gene>
    <name evidence="2" type="ORF">GII36_02035</name>
</gene>
<keyword evidence="3" id="KW-1185">Reference proteome</keyword>
<proteinExistence type="predicted"/>
<feature type="chain" id="PRO_5033030118" description="M23 family metallopeptidase" evidence="1">
    <location>
        <begin position="31"/>
        <end position="340"/>
    </location>
</feature>